<organism evidence="8 9">
    <name type="scientific">Candidatus Pristimantibacillus lignocellulolyticus</name>
    <dbReference type="NCBI Taxonomy" id="2994561"/>
    <lineage>
        <taxon>Bacteria</taxon>
        <taxon>Bacillati</taxon>
        <taxon>Bacillota</taxon>
        <taxon>Bacilli</taxon>
        <taxon>Bacillales</taxon>
        <taxon>Paenibacillaceae</taxon>
        <taxon>Candidatus Pristimantibacillus</taxon>
    </lineage>
</organism>
<protein>
    <submittedName>
        <fullName evidence="8">ABC transporter substrate-binding protein</fullName>
    </submittedName>
</protein>
<dbReference type="InterPro" id="IPR006059">
    <property type="entry name" value="SBP"/>
</dbReference>
<feature type="region of interest" description="Disordered" evidence="6">
    <location>
        <begin position="29"/>
        <end position="53"/>
    </location>
</feature>
<dbReference type="InterPro" id="IPR050490">
    <property type="entry name" value="Bact_solute-bd_prot1"/>
</dbReference>
<keyword evidence="4" id="KW-0564">Palmitate</keyword>
<evidence type="ECO:0000313" key="8">
    <source>
        <dbReference type="EMBL" id="URN92517.1"/>
    </source>
</evidence>
<feature type="chain" id="PRO_5039929251" evidence="7">
    <location>
        <begin position="25"/>
        <end position="444"/>
    </location>
</feature>
<dbReference type="SUPFAM" id="SSF53850">
    <property type="entry name" value="Periplasmic binding protein-like II"/>
    <property type="match status" value="1"/>
</dbReference>
<evidence type="ECO:0000256" key="3">
    <source>
        <dbReference type="ARBA" id="ARBA00023136"/>
    </source>
</evidence>
<dbReference type="Proteomes" id="UP001056756">
    <property type="component" value="Chromosome"/>
</dbReference>
<gene>
    <name evidence="8" type="ORF">NAG76_11455</name>
</gene>
<evidence type="ECO:0000256" key="5">
    <source>
        <dbReference type="ARBA" id="ARBA00023288"/>
    </source>
</evidence>
<dbReference type="PANTHER" id="PTHR43649:SF33">
    <property type="entry name" value="POLYGALACTURONAN_RHAMNOGALACTURONAN-BINDING PROTEIN YTCQ"/>
    <property type="match status" value="1"/>
</dbReference>
<sequence length="444" mass="49676">MSKSAIGKGMLVLMLLLVSVFTAACGNNAKNGNTSNNNGKTVNQQEETPANTSKEKVTLKMAMWDSNNDFIDFLTDKVTEFNQVNPNVTVELESFKGDGDYLQAMKVRASADSLPDIYELKPNWLNDFKENLTPINDLAVTKQNQYAATYAIDGNIYALPSVSFPELVYYNKSIFEELNLEVPTTWPQFIEVLQAIKANDKYIPYAMGGKDAWPNYPFNEFLPHSISGDENYLSSTATEDEPFGEGTVFYQGYSQIADLYNADVMGPDPLGTSWDQATDLFVSKQAAVIASGLWFMPTYSSKVGNTDDLGAFPMPYRMTESETLKLMTFTDQFYGINSNTKHPEEAKAFMEWFYSPEVYQTYIDTAQLNSAFEGVEANVPWLQQFYESNPIEPFVYIPGDAEYTRISNAIQLDVKALGQDMMAGKKVSDIATELNGKWKKAKNG</sequence>
<keyword evidence="1" id="KW-1003">Cell membrane</keyword>
<evidence type="ECO:0000313" key="9">
    <source>
        <dbReference type="Proteomes" id="UP001056756"/>
    </source>
</evidence>
<dbReference type="Pfam" id="PF01547">
    <property type="entry name" value="SBP_bac_1"/>
    <property type="match status" value="1"/>
</dbReference>
<evidence type="ECO:0000256" key="7">
    <source>
        <dbReference type="SAM" id="SignalP"/>
    </source>
</evidence>
<dbReference type="Gene3D" id="3.40.190.10">
    <property type="entry name" value="Periplasmic binding protein-like II"/>
    <property type="match status" value="2"/>
</dbReference>
<reference evidence="8" key="1">
    <citation type="submission" date="2022-05" db="EMBL/GenBank/DDBJ databases">
        <title>Novel bacterial taxa in a minimal lignocellulolytic consortium and its capacity to transform plastics disclosed by genome-resolved metagenomics.</title>
        <authorList>
            <person name="Rodriguez C.A.D."/>
            <person name="Diaz-Garcia L."/>
            <person name="Herrera K."/>
            <person name="Tarazona N.A."/>
            <person name="Sproer C."/>
            <person name="Overmann J."/>
            <person name="Jimenez D.J."/>
        </authorList>
    </citation>
    <scope>NUCLEOTIDE SEQUENCE</scope>
    <source>
        <strain evidence="8">MAG5</strain>
    </source>
</reference>
<dbReference type="KEGG" id="plig:NAG76_11455"/>
<keyword evidence="5" id="KW-0449">Lipoprotein</keyword>
<accession>A0A9J6Z8Q6</accession>
<dbReference type="AlphaFoldDB" id="A0A9J6Z8Q6"/>
<dbReference type="EMBL" id="CP097899">
    <property type="protein sequence ID" value="URN92517.1"/>
    <property type="molecule type" value="Genomic_DNA"/>
</dbReference>
<dbReference type="PANTHER" id="PTHR43649">
    <property type="entry name" value="ARABINOSE-BINDING PROTEIN-RELATED"/>
    <property type="match status" value="1"/>
</dbReference>
<keyword evidence="2 7" id="KW-0732">Signal</keyword>
<feature type="signal peptide" evidence="7">
    <location>
        <begin position="1"/>
        <end position="24"/>
    </location>
</feature>
<evidence type="ECO:0000256" key="2">
    <source>
        <dbReference type="ARBA" id="ARBA00022729"/>
    </source>
</evidence>
<evidence type="ECO:0000256" key="4">
    <source>
        <dbReference type="ARBA" id="ARBA00023139"/>
    </source>
</evidence>
<proteinExistence type="predicted"/>
<name>A0A9J6Z8Q6_9BACL</name>
<evidence type="ECO:0000256" key="6">
    <source>
        <dbReference type="SAM" id="MobiDB-lite"/>
    </source>
</evidence>
<keyword evidence="3" id="KW-0472">Membrane</keyword>
<feature type="compositionally biased region" description="Low complexity" evidence="6">
    <location>
        <begin position="29"/>
        <end position="43"/>
    </location>
</feature>
<evidence type="ECO:0000256" key="1">
    <source>
        <dbReference type="ARBA" id="ARBA00022475"/>
    </source>
</evidence>